<evidence type="ECO:0000256" key="1">
    <source>
        <dbReference type="ARBA" id="ARBA00022729"/>
    </source>
</evidence>
<proteinExistence type="predicted"/>
<sequence>MHKSALAAMSTRAAPALTGLVVAAAMTVLPAVVVAMMTEPAVAQETAYTAPAPAEALHRMGAYLGTLQSFEVTSTSSIDLVTEDDRRIDLDGTTTYKVRRPDGFVIETRTDRKHRRFIYDGKRFTVYAPARGFYASVEAPGTIAEVLDVAWDKYGIVVPLEDIFHWGDPANLPTDYTTAEYVGPVTVNGVATDQYAFAGPDIEWQVWIQRGDKPLPLKIVIVDRTDPARPEFSATLAWNTSPRFMDSTFAFAPAGGDKPIPIADQSGAQ</sequence>
<evidence type="ECO:0000313" key="3">
    <source>
        <dbReference type="Proteomes" id="UP000663918"/>
    </source>
</evidence>
<reference evidence="2" key="1">
    <citation type="submission" date="2020-09" db="EMBL/GenBank/DDBJ databases">
        <title>Brevundimonas sp. LVF2 isolated from a puddle in Goettingen, Germany.</title>
        <authorList>
            <person name="Friedrich I."/>
            <person name="Klassen A."/>
            <person name="Hannes N."/>
            <person name="Schneider D."/>
            <person name="Hertel R."/>
            <person name="Daniel R."/>
        </authorList>
    </citation>
    <scope>NUCLEOTIDE SEQUENCE</scope>
    <source>
        <strain evidence="2">LVF2</strain>
    </source>
</reference>
<keyword evidence="1" id="KW-0732">Signal</keyword>
<name>A0A975C288_9CAUL</name>
<dbReference type="EMBL" id="CP062222">
    <property type="protein sequence ID" value="QTC90232.1"/>
    <property type="molecule type" value="Genomic_DNA"/>
</dbReference>
<dbReference type="Pfam" id="PF09865">
    <property type="entry name" value="DUF2092"/>
    <property type="match status" value="1"/>
</dbReference>
<dbReference type="AlphaFoldDB" id="A0A975C288"/>
<protein>
    <submittedName>
        <fullName evidence="2">DUF2092 domain-containing protein</fullName>
    </submittedName>
</protein>
<keyword evidence="3" id="KW-1185">Reference proteome</keyword>
<gene>
    <name evidence="2" type="ORF">IFJ75_13185</name>
</gene>
<dbReference type="KEGG" id="bgoe:IFJ75_13185"/>
<accession>A0A975C288</accession>
<dbReference type="InterPro" id="IPR029046">
    <property type="entry name" value="LolA/LolB/LppX"/>
</dbReference>
<dbReference type="SUPFAM" id="SSF89392">
    <property type="entry name" value="Prokaryotic lipoproteins and lipoprotein localization factors"/>
    <property type="match status" value="1"/>
</dbReference>
<dbReference type="RefSeq" id="WP_207868653.1">
    <property type="nucleotide sequence ID" value="NZ_CP062222.1"/>
</dbReference>
<evidence type="ECO:0000313" key="2">
    <source>
        <dbReference type="EMBL" id="QTC90232.1"/>
    </source>
</evidence>
<dbReference type="InterPro" id="IPR019207">
    <property type="entry name" value="DUF2092"/>
</dbReference>
<dbReference type="Proteomes" id="UP000663918">
    <property type="component" value="Chromosome"/>
</dbReference>
<organism evidence="2 3">
    <name type="scientific">Brevundimonas goettingensis</name>
    <dbReference type="NCBI Taxonomy" id="2774190"/>
    <lineage>
        <taxon>Bacteria</taxon>
        <taxon>Pseudomonadati</taxon>
        <taxon>Pseudomonadota</taxon>
        <taxon>Alphaproteobacteria</taxon>
        <taxon>Caulobacterales</taxon>
        <taxon>Caulobacteraceae</taxon>
        <taxon>Brevundimonas</taxon>
    </lineage>
</organism>